<evidence type="ECO:0000313" key="9">
    <source>
        <dbReference type="Proteomes" id="UP001150217"/>
    </source>
</evidence>
<reference evidence="7" key="1">
    <citation type="submission" date="2022-08" db="EMBL/GenBank/DDBJ databases">
        <title>A Global Phylogenomic Analysis of the Shiitake Genus Lentinula.</title>
        <authorList>
            <consortium name="DOE Joint Genome Institute"/>
            <person name="Sierra-Patev S."/>
            <person name="Min B."/>
            <person name="Naranjo-Ortiz M."/>
            <person name="Looney B."/>
            <person name="Konkel Z."/>
            <person name="Slot J.C."/>
            <person name="Sakamoto Y."/>
            <person name="Steenwyk J.L."/>
            <person name="Rokas A."/>
            <person name="Carro J."/>
            <person name="Camarero S."/>
            <person name="Ferreira P."/>
            <person name="Molpeceres G."/>
            <person name="Ruiz-Duenas F.J."/>
            <person name="Serrano A."/>
            <person name="Henrissat B."/>
            <person name="Drula E."/>
            <person name="Hughes K.W."/>
            <person name="Mata J.L."/>
            <person name="Ishikawa N.K."/>
            <person name="Vargas-Isla R."/>
            <person name="Ushijima S."/>
            <person name="Smith C.A."/>
            <person name="Ahrendt S."/>
            <person name="Andreopoulos W."/>
            <person name="He G."/>
            <person name="Labutti K."/>
            <person name="Lipzen A."/>
            <person name="Ng V."/>
            <person name="Riley R."/>
            <person name="Sandor L."/>
            <person name="Barry K."/>
            <person name="Martinez A.T."/>
            <person name="Xiao Y."/>
            <person name="Gibbons J.G."/>
            <person name="Terashima K."/>
            <person name="Grigoriev I.V."/>
            <person name="Hibbett D.S."/>
        </authorList>
    </citation>
    <scope>NUCLEOTIDE SEQUENCE</scope>
    <source>
        <strain evidence="7">RHP3577 ss4</strain>
    </source>
</reference>
<dbReference type="Pfam" id="PF09302">
    <property type="entry name" value="XLF"/>
    <property type="match status" value="1"/>
</dbReference>
<dbReference type="EMBL" id="JANVFT010000047">
    <property type="protein sequence ID" value="KAJ4487504.1"/>
    <property type="molecule type" value="Genomic_DNA"/>
</dbReference>
<comment type="caution">
    <text evidence="7">The sequence shown here is derived from an EMBL/GenBank/DDBJ whole genome shotgun (WGS) entry which is preliminary data.</text>
</comment>
<protein>
    <recommendedName>
        <fullName evidence="6">XLF-like N-terminal domain-containing protein</fullName>
    </recommendedName>
</protein>
<dbReference type="InterPro" id="IPR015381">
    <property type="entry name" value="XLF-like_N"/>
</dbReference>
<evidence type="ECO:0000256" key="3">
    <source>
        <dbReference type="ARBA" id="ARBA00023204"/>
    </source>
</evidence>
<accession>A0ABQ8V1Y6</accession>
<keyword evidence="2" id="KW-0227">DNA damage</keyword>
<proteinExistence type="predicted"/>
<evidence type="ECO:0000256" key="4">
    <source>
        <dbReference type="ARBA" id="ARBA00023242"/>
    </source>
</evidence>
<keyword evidence="3" id="KW-0234">DNA repair</keyword>
<keyword evidence="9" id="KW-1185">Reference proteome</keyword>
<evidence type="ECO:0000313" key="8">
    <source>
        <dbReference type="EMBL" id="KAJ4487504.1"/>
    </source>
</evidence>
<evidence type="ECO:0000256" key="1">
    <source>
        <dbReference type="ARBA" id="ARBA00004123"/>
    </source>
</evidence>
<feature type="compositionally biased region" description="Basic and acidic residues" evidence="5">
    <location>
        <begin position="285"/>
        <end position="297"/>
    </location>
</feature>
<organism evidence="7 9">
    <name type="scientific">Lentinula lateritia</name>
    <dbReference type="NCBI Taxonomy" id="40482"/>
    <lineage>
        <taxon>Eukaryota</taxon>
        <taxon>Fungi</taxon>
        <taxon>Dikarya</taxon>
        <taxon>Basidiomycota</taxon>
        <taxon>Agaricomycotina</taxon>
        <taxon>Agaricomycetes</taxon>
        <taxon>Agaricomycetidae</taxon>
        <taxon>Agaricales</taxon>
        <taxon>Marasmiineae</taxon>
        <taxon>Omphalotaceae</taxon>
        <taxon>Lentinula</taxon>
    </lineage>
</organism>
<gene>
    <name evidence="7" type="ORF">C8R41DRAFT_858818</name>
    <name evidence="8" type="ORF">C8R41DRAFT_896243</name>
</gene>
<evidence type="ECO:0000313" key="7">
    <source>
        <dbReference type="EMBL" id="KAJ4465219.1"/>
    </source>
</evidence>
<comment type="subcellular location">
    <subcellularLocation>
        <location evidence="1">Nucleus</location>
    </subcellularLocation>
</comment>
<sequence length="402" mass="44727">MEQLSEEHSKLLSSKEWLVKVDSHKSTPYLFKFHSSKIDQSCLVMITDTKSVWTEVISNSQIARRWRACNKVESFVANTTEEEEAEKEWRLIIIGNLSKIHTPGGMDDASFEVVESRSSDFAFEIDCEGFKWTWETCFIGYRNSAEIISKHLVLPLISVSHTALSVGKPVGEMVESELEKAIDAVGRAARRSFDTHVKNAISKPRMNSSIQRMSALFNLVDHLPPISFTNEEIKLQITYPPHPRVQVVRSPSPTKARSVSPGLMEQPNLAKTPPKPLSPSFVLREPSDNPLKHHSAEDSATESDDDEPGPKVIPVAAASTSSIPPQRDFRHQSSSPARLIPKAPPSSDSSPVRPATKKKKKETSSSEDSEEERRKRVAKLKSGTAGTRGGVRQPLKRGGKRF</sequence>
<feature type="region of interest" description="Disordered" evidence="5">
    <location>
        <begin position="244"/>
        <end position="402"/>
    </location>
</feature>
<dbReference type="Proteomes" id="UP001150217">
    <property type="component" value="Unassembled WGS sequence"/>
</dbReference>
<keyword evidence="4" id="KW-0539">Nucleus</keyword>
<feature type="domain" description="XLF-like N-terminal" evidence="6">
    <location>
        <begin position="17"/>
        <end position="136"/>
    </location>
</feature>
<evidence type="ECO:0000256" key="2">
    <source>
        <dbReference type="ARBA" id="ARBA00022763"/>
    </source>
</evidence>
<dbReference type="InterPro" id="IPR038051">
    <property type="entry name" value="XRCC4-like_N_sf"/>
</dbReference>
<name>A0ABQ8V1Y6_9AGAR</name>
<dbReference type="Gene3D" id="2.170.210.10">
    <property type="entry name" value="DNA double-strand break repair and VJ recombination XRCC4, N-terminal"/>
    <property type="match status" value="1"/>
</dbReference>
<dbReference type="EMBL" id="JANVFT010000129">
    <property type="protein sequence ID" value="KAJ4465219.1"/>
    <property type="molecule type" value="Genomic_DNA"/>
</dbReference>
<evidence type="ECO:0000256" key="5">
    <source>
        <dbReference type="SAM" id="MobiDB-lite"/>
    </source>
</evidence>
<evidence type="ECO:0000259" key="6">
    <source>
        <dbReference type="Pfam" id="PF09302"/>
    </source>
</evidence>